<dbReference type="InterPro" id="IPR036390">
    <property type="entry name" value="WH_DNA-bd_sf"/>
</dbReference>
<dbReference type="InterPro" id="IPR002577">
    <property type="entry name" value="HTH_HxlR"/>
</dbReference>
<evidence type="ECO:0000256" key="2">
    <source>
        <dbReference type="ARBA" id="ARBA00023125"/>
    </source>
</evidence>
<evidence type="ECO:0000256" key="3">
    <source>
        <dbReference type="ARBA" id="ARBA00023163"/>
    </source>
</evidence>
<organism evidence="5 6">
    <name type="scientific">Actinomadura mexicana</name>
    <dbReference type="NCBI Taxonomy" id="134959"/>
    <lineage>
        <taxon>Bacteria</taxon>
        <taxon>Bacillati</taxon>
        <taxon>Actinomycetota</taxon>
        <taxon>Actinomycetes</taxon>
        <taxon>Streptosporangiales</taxon>
        <taxon>Thermomonosporaceae</taxon>
        <taxon>Actinomadura</taxon>
    </lineage>
</organism>
<dbReference type="GO" id="GO:0003677">
    <property type="term" value="F:DNA binding"/>
    <property type="evidence" value="ECO:0007669"/>
    <property type="project" value="UniProtKB-KW"/>
</dbReference>
<feature type="domain" description="HTH hxlR-type" evidence="4">
    <location>
        <begin position="23"/>
        <end position="122"/>
    </location>
</feature>
<accession>A0A239CT42</accession>
<evidence type="ECO:0000256" key="1">
    <source>
        <dbReference type="ARBA" id="ARBA00023015"/>
    </source>
</evidence>
<dbReference type="AlphaFoldDB" id="A0A239CT42"/>
<keyword evidence="2" id="KW-0238">DNA-binding</keyword>
<dbReference type="OrthoDB" id="3526217at2"/>
<name>A0A239CT42_9ACTN</name>
<dbReference type="PANTHER" id="PTHR33204">
    <property type="entry name" value="TRANSCRIPTIONAL REGULATOR, MARR FAMILY"/>
    <property type="match status" value="1"/>
</dbReference>
<dbReference type="PROSITE" id="PS51118">
    <property type="entry name" value="HTH_HXLR"/>
    <property type="match status" value="1"/>
</dbReference>
<protein>
    <submittedName>
        <fullName evidence="5">Transcriptional regulator, HxlR family</fullName>
    </submittedName>
</protein>
<proteinExistence type="predicted"/>
<keyword evidence="1" id="KW-0805">Transcription regulation</keyword>
<dbReference type="EMBL" id="FZNP01000013">
    <property type="protein sequence ID" value="SNS23280.1"/>
    <property type="molecule type" value="Genomic_DNA"/>
</dbReference>
<reference evidence="6" key="1">
    <citation type="submission" date="2017-06" db="EMBL/GenBank/DDBJ databases">
        <authorList>
            <person name="Varghese N."/>
            <person name="Submissions S."/>
        </authorList>
    </citation>
    <scope>NUCLEOTIDE SEQUENCE [LARGE SCALE GENOMIC DNA]</scope>
    <source>
        <strain evidence="6">DSM 44485</strain>
    </source>
</reference>
<dbReference type="InterPro" id="IPR036388">
    <property type="entry name" value="WH-like_DNA-bd_sf"/>
</dbReference>
<evidence type="ECO:0000313" key="5">
    <source>
        <dbReference type="EMBL" id="SNS23280.1"/>
    </source>
</evidence>
<keyword evidence="6" id="KW-1185">Reference proteome</keyword>
<dbReference type="Gene3D" id="1.10.10.10">
    <property type="entry name" value="Winged helix-like DNA-binding domain superfamily/Winged helix DNA-binding domain"/>
    <property type="match status" value="1"/>
</dbReference>
<dbReference type="Pfam" id="PF01638">
    <property type="entry name" value="HxlR"/>
    <property type="match status" value="1"/>
</dbReference>
<dbReference type="Proteomes" id="UP000198420">
    <property type="component" value="Unassembled WGS sequence"/>
</dbReference>
<gene>
    <name evidence="5" type="ORF">SAMN06265355_11398</name>
</gene>
<sequence>MGAMSAVMEGALADLGSWKPADCSLVKALEVVGTRSALLILRECYYGTTRFGGFAQRVGITERAAAKQLRQLTEAGLLAKRPYRDEGDRTREEYVLTEMGRDLLPAVLGLIQWGDKHLHNGRPPVLHVEHDTGTAVRVELRSEAGNPVALEDIGVRRNPRWRSPSSSS</sequence>
<dbReference type="PANTHER" id="PTHR33204:SF36">
    <property type="entry name" value="TRANSCRIPTIONAL REGULATORY PROTEIN"/>
    <property type="match status" value="1"/>
</dbReference>
<evidence type="ECO:0000313" key="6">
    <source>
        <dbReference type="Proteomes" id="UP000198420"/>
    </source>
</evidence>
<keyword evidence="3" id="KW-0804">Transcription</keyword>
<dbReference type="SUPFAM" id="SSF46785">
    <property type="entry name" value="Winged helix' DNA-binding domain"/>
    <property type="match status" value="1"/>
</dbReference>
<evidence type="ECO:0000259" key="4">
    <source>
        <dbReference type="PROSITE" id="PS51118"/>
    </source>
</evidence>